<dbReference type="AlphaFoldDB" id="A0A6F8YGA5"/>
<organism evidence="1 2">
    <name type="scientific">Phytohabitans suffuscus</name>
    <dbReference type="NCBI Taxonomy" id="624315"/>
    <lineage>
        <taxon>Bacteria</taxon>
        <taxon>Bacillati</taxon>
        <taxon>Actinomycetota</taxon>
        <taxon>Actinomycetes</taxon>
        <taxon>Micromonosporales</taxon>
        <taxon>Micromonosporaceae</taxon>
    </lineage>
</organism>
<accession>A0A6F8YGA5</accession>
<evidence type="ECO:0000313" key="1">
    <source>
        <dbReference type="EMBL" id="BCB85174.1"/>
    </source>
</evidence>
<reference evidence="1 2" key="2">
    <citation type="submission" date="2020-03" db="EMBL/GenBank/DDBJ databases">
        <authorList>
            <person name="Ichikawa N."/>
            <person name="Kimura A."/>
            <person name="Kitahashi Y."/>
            <person name="Uohara A."/>
        </authorList>
    </citation>
    <scope>NUCLEOTIDE SEQUENCE [LARGE SCALE GENOMIC DNA]</scope>
    <source>
        <strain evidence="1 2">NBRC 105367</strain>
    </source>
</reference>
<gene>
    <name evidence="1" type="ORF">Psuf_024870</name>
</gene>
<dbReference type="EMBL" id="AP022871">
    <property type="protein sequence ID" value="BCB85174.1"/>
    <property type="molecule type" value="Genomic_DNA"/>
</dbReference>
<dbReference type="KEGG" id="psuu:Psuf_024870"/>
<reference evidence="1 2" key="1">
    <citation type="submission" date="2020-03" db="EMBL/GenBank/DDBJ databases">
        <title>Whole genome shotgun sequence of Phytohabitans suffuscus NBRC 105367.</title>
        <authorList>
            <person name="Komaki H."/>
            <person name="Tamura T."/>
        </authorList>
    </citation>
    <scope>NUCLEOTIDE SEQUENCE [LARGE SCALE GENOMIC DNA]</scope>
    <source>
        <strain evidence="1 2">NBRC 105367</strain>
    </source>
</reference>
<keyword evidence="2" id="KW-1185">Reference proteome</keyword>
<dbReference type="Proteomes" id="UP000503011">
    <property type="component" value="Chromosome"/>
</dbReference>
<protein>
    <submittedName>
        <fullName evidence="1">Uncharacterized protein</fullName>
    </submittedName>
</protein>
<evidence type="ECO:0000313" key="2">
    <source>
        <dbReference type="Proteomes" id="UP000503011"/>
    </source>
</evidence>
<sequence>MLQCLWHAAVEQLRGEDPQQGAPVPEEDVLAHPLADRDPHAQLFLALAYERLDVRLARLDLAARKLPHTGHFGRIRSSTRQNLPVYDDRGADDDPLVNPFGLHGRPAFQINKEFGCLSRPVGHQKTEMWAWTHQPVSGKTGGHRTMTRWRRFGHKPATTPGRCGICVLCGEAGLAVTTSATP</sequence>
<proteinExistence type="predicted"/>
<name>A0A6F8YGA5_9ACTN</name>